<protein>
    <submittedName>
        <fullName evidence="1">Uncharacterized protein</fullName>
    </submittedName>
</protein>
<gene>
    <name evidence="1" type="ORF">AM587_10005836</name>
</gene>
<sequence length="130" mass="13428">MYCLLLQSTCTRSRITACIACTSRIGATRKRPPTGGVNVAFPAIAIGSSRVGESPTSTTSTSPANREKASDCVWYSAANGTENQIAGIDTTVCALTTYVCCGLSGIGRTPISLSSISCATKSTGITFSFQ</sequence>
<evidence type="ECO:0000313" key="2">
    <source>
        <dbReference type="Proteomes" id="UP000052943"/>
    </source>
</evidence>
<dbReference type="Proteomes" id="UP000052943">
    <property type="component" value="Unassembled WGS sequence"/>
</dbReference>
<reference evidence="1 2" key="1">
    <citation type="submission" date="2015-11" db="EMBL/GenBank/DDBJ databases">
        <title>Genomes and virulence difference between two physiological races of Phytophthora nicotianae.</title>
        <authorList>
            <person name="Liu H."/>
            <person name="Ma X."/>
            <person name="Yu H."/>
            <person name="Fang D."/>
            <person name="Li Y."/>
            <person name="Wang X."/>
            <person name="Wang W."/>
            <person name="Dong Y."/>
            <person name="Xiao B."/>
        </authorList>
    </citation>
    <scope>NUCLEOTIDE SEQUENCE [LARGE SCALE GENOMIC DNA]</scope>
    <source>
        <strain evidence="2">race 0</strain>
    </source>
</reference>
<proteinExistence type="predicted"/>
<accession>A0A0W8DQS8</accession>
<name>A0A0W8DQS8_PHYNI</name>
<organism evidence="1 2">
    <name type="scientific">Phytophthora nicotianae</name>
    <name type="common">Potato buckeye rot agent</name>
    <name type="synonym">Phytophthora parasitica</name>
    <dbReference type="NCBI Taxonomy" id="4792"/>
    <lineage>
        <taxon>Eukaryota</taxon>
        <taxon>Sar</taxon>
        <taxon>Stramenopiles</taxon>
        <taxon>Oomycota</taxon>
        <taxon>Peronosporomycetes</taxon>
        <taxon>Peronosporales</taxon>
        <taxon>Peronosporaceae</taxon>
        <taxon>Phytophthora</taxon>
    </lineage>
</organism>
<dbReference type="EMBL" id="LNFO01000868">
    <property type="protein sequence ID" value="KUF98731.1"/>
    <property type="molecule type" value="Genomic_DNA"/>
</dbReference>
<dbReference type="AlphaFoldDB" id="A0A0W8DQS8"/>
<comment type="caution">
    <text evidence="1">The sequence shown here is derived from an EMBL/GenBank/DDBJ whole genome shotgun (WGS) entry which is preliminary data.</text>
</comment>
<evidence type="ECO:0000313" key="1">
    <source>
        <dbReference type="EMBL" id="KUF98731.1"/>
    </source>
</evidence>